<evidence type="ECO:0000256" key="2">
    <source>
        <dbReference type="ARBA" id="ARBA00022723"/>
    </source>
</evidence>
<dbReference type="PROSITE" id="PS51007">
    <property type="entry name" value="CYTC"/>
    <property type="match status" value="1"/>
</dbReference>
<feature type="domain" description="Cytochrome c" evidence="5">
    <location>
        <begin position="50"/>
        <end position="129"/>
    </location>
</feature>
<evidence type="ECO:0000256" key="4">
    <source>
        <dbReference type="SAM" id="MobiDB-lite"/>
    </source>
</evidence>
<feature type="region of interest" description="Disordered" evidence="4">
    <location>
        <begin position="149"/>
        <end position="181"/>
    </location>
</feature>
<dbReference type="AlphaFoldDB" id="A0A382QC86"/>
<sequence length="181" mass="18905">MTETSLTPVAPIRAQQIACALSLMIGTMLPGARALAQGVEQNQQATYTNGQAETGSAVYSQACADCHLADLRGSFEAPELSGPSFRGIWVSRPVSDLLDLIQQTMPPENPRSLTTEQVTAVVAYLLRENGIPPGDTYLSFASLGQAIAGEETDRPVSTNPIRPPVPGRIGTGPSGTGVNAA</sequence>
<dbReference type="Pfam" id="PF13442">
    <property type="entry name" value="Cytochrome_CBB3"/>
    <property type="match status" value="1"/>
</dbReference>
<dbReference type="GO" id="GO:0009055">
    <property type="term" value="F:electron transfer activity"/>
    <property type="evidence" value="ECO:0007669"/>
    <property type="project" value="InterPro"/>
</dbReference>
<keyword evidence="2" id="KW-0479">Metal-binding</keyword>
<proteinExistence type="predicted"/>
<dbReference type="Gene3D" id="1.10.760.10">
    <property type="entry name" value="Cytochrome c-like domain"/>
    <property type="match status" value="1"/>
</dbReference>
<dbReference type="InterPro" id="IPR036909">
    <property type="entry name" value="Cyt_c-like_dom_sf"/>
</dbReference>
<dbReference type="GO" id="GO:0046872">
    <property type="term" value="F:metal ion binding"/>
    <property type="evidence" value="ECO:0007669"/>
    <property type="project" value="UniProtKB-KW"/>
</dbReference>
<dbReference type="InterPro" id="IPR009056">
    <property type="entry name" value="Cyt_c-like_dom"/>
</dbReference>
<evidence type="ECO:0000256" key="3">
    <source>
        <dbReference type="ARBA" id="ARBA00023004"/>
    </source>
</evidence>
<gene>
    <name evidence="6" type="ORF">METZ01_LOCUS336023</name>
</gene>
<feature type="non-terminal residue" evidence="6">
    <location>
        <position position="181"/>
    </location>
</feature>
<dbReference type="PANTHER" id="PTHR35008">
    <property type="entry name" value="BLL4482 PROTEIN-RELATED"/>
    <property type="match status" value="1"/>
</dbReference>
<name>A0A382QC86_9ZZZZ</name>
<evidence type="ECO:0000259" key="5">
    <source>
        <dbReference type="PROSITE" id="PS51007"/>
    </source>
</evidence>
<evidence type="ECO:0000256" key="1">
    <source>
        <dbReference type="ARBA" id="ARBA00022617"/>
    </source>
</evidence>
<keyword evidence="3" id="KW-0408">Iron</keyword>
<accession>A0A382QC86</accession>
<protein>
    <recommendedName>
        <fullName evidence="5">Cytochrome c domain-containing protein</fullName>
    </recommendedName>
</protein>
<dbReference type="EMBL" id="UINC01113510">
    <property type="protein sequence ID" value="SVC83169.1"/>
    <property type="molecule type" value="Genomic_DNA"/>
</dbReference>
<reference evidence="6" key="1">
    <citation type="submission" date="2018-05" db="EMBL/GenBank/DDBJ databases">
        <authorList>
            <person name="Lanie J.A."/>
            <person name="Ng W.-L."/>
            <person name="Kazmierczak K.M."/>
            <person name="Andrzejewski T.M."/>
            <person name="Davidsen T.M."/>
            <person name="Wayne K.J."/>
            <person name="Tettelin H."/>
            <person name="Glass J.I."/>
            <person name="Rusch D."/>
            <person name="Podicherti R."/>
            <person name="Tsui H.-C.T."/>
            <person name="Winkler M.E."/>
        </authorList>
    </citation>
    <scope>NUCLEOTIDE SEQUENCE</scope>
</reference>
<evidence type="ECO:0000313" key="6">
    <source>
        <dbReference type="EMBL" id="SVC83169.1"/>
    </source>
</evidence>
<organism evidence="6">
    <name type="scientific">marine metagenome</name>
    <dbReference type="NCBI Taxonomy" id="408172"/>
    <lineage>
        <taxon>unclassified sequences</taxon>
        <taxon>metagenomes</taxon>
        <taxon>ecological metagenomes</taxon>
    </lineage>
</organism>
<dbReference type="GO" id="GO:0020037">
    <property type="term" value="F:heme binding"/>
    <property type="evidence" value="ECO:0007669"/>
    <property type="project" value="InterPro"/>
</dbReference>
<dbReference type="SUPFAM" id="SSF46626">
    <property type="entry name" value="Cytochrome c"/>
    <property type="match status" value="1"/>
</dbReference>
<keyword evidence="1" id="KW-0349">Heme</keyword>
<dbReference type="PANTHER" id="PTHR35008:SF8">
    <property type="entry name" value="ALCOHOL DEHYDROGENASE CYTOCHROME C SUBUNIT"/>
    <property type="match status" value="1"/>
</dbReference>
<dbReference type="InterPro" id="IPR051459">
    <property type="entry name" value="Cytochrome_c-type_DH"/>
</dbReference>